<dbReference type="EMBL" id="CP146022">
    <property type="protein sequence ID" value="WWQ62735.1"/>
    <property type="molecule type" value="Genomic_DNA"/>
</dbReference>
<protein>
    <submittedName>
        <fullName evidence="1">Uncharacterized protein</fullName>
    </submittedName>
</protein>
<gene>
    <name evidence="1" type="ORF">V2W30_04785</name>
</gene>
<name>A0ACD5A699_9ACTN</name>
<organism evidence="1 2">
    <name type="scientific">Streptomyces citrinus</name>
    <dbReference type="NCBI Taxonomy" id="3118173"/>
    <lineage>
        <taxon>Bacteria</taxon>
        <taxon>Bacillati</taxon>
        <taxon>Actinomycetota</taxon>
        <taxon>Actinomycetes</taxon>
        <taxon>Kitasatosporales</taxon>
        <taxon>Streptomycetaceae</taxon>
        <taxon>Streptomyces</taxon>
    </lineage>
</organism>
<evidence type="ECO:0000313" key="1">
    <source>
        <dbReference type="EMBL" id="WWQ62735.1"/>
    </source>
</evidence>
<dbReference type="Proteomes" id="UP001432251">
    <property type="component" value="Chromosome"/>
</dbReference>
<sequence>MAWNVSFTARRRATSPVVLRRVGGCLLIEVRGAIGPAAEAHVGRVLHGAIRPGGTGVLVDCRHTPDLGPSGLSVMRLARILSARHGLAFGFVGETTYVPELPRGKTELRDSPGAEDVGPTAA</sequence>
<keyword evidence="2" id="KW-1185">Reference proteome</keyword>
<accession>A0ACD5A699</accession>
<evidence type="ECO:0000313" key="2">
    <source>
        <dbReference type="Proteomes" id="UP001432251"/>
    </source>
</evidence>
<reference evidence="1" key="1">
    <citation type="journal article" date="2025" name="Int. J. Syst. Evol. Microbiol.">
        <title>Streptomyces citrinus sp. nov., with yellow diffusible pigment.</title>
        <authorList>
            <person name="He Y."/>
            <person name="Yang E."/>
            <person name="Xu J."/>
            <person name="Sun Y."/>
            <person name="Sun L."/>
        </authorList>
    </citation>
    <scope>NUCLEOTIDE SEQUENCE</scope>
    <source>
        <strain evidence="1">Q6</strain>
    </source>
</reference>
<proteinExistence type="predicted"/>